<dbReference type="EMBL" id="FPJA01000004">
    <property type="protein sequence ID" value="SFW20043.1"/>
    <property type="molecule type" value="Genomic_DNA"/>
</dbReference>
<evidence type="ECO:0000256" key="6">
    <source>
        <dbReference type="ARBA" id="ARBA00023136"/>
    </source>
</evidence>
<feature type="transmembrane region" description="Helical" evidence="7">
    <location>
        <begin position="217"/>
        <end position="238"/>
    </location>
</feature>
<name>A0A1K1MAA8_SELRU</name>
<keyword evidence="6 7" id="KW-0472">Membrane</keyword>
<dbReference type="Pfam" id="PF00528">
    <property type="entry name" value="BPD_transp_1"/>
    <property type="match status" value="1"/>
</dbReference>
<evidence type="ECO:0000256" key="7">
    <source>
        <dbReference type="RuleBase" id="RU363032"/>
    </source>
</evidence>
<comment type="subcellular location">
    <subcellularLocation>
        <location evidence="1 7">Cell membrane</location>
        <topology evidence="1 7">Multi-pass membrane protein</topology>
    </subcellularLocation>
</comment>
<evidence type="ECO:0000256" key="1">
    <source>
        <dbReference type="ARBA" id="ARBA00004651"/>
    </source>
</evidence>
<accession>A0A1K1MAA8</accession>
<evidence type="ECO:0000313" key="9">
    <source>
        <dbReference type="EMBL" id="SFW20043.1"/>
    </source>
</evidence>
<dbReference type="Gene3D" id="1.10.3720.10">
    <property type="entry name" value="MetI-like"/>
    <property type="match status" value="1"/>
</dbReference>
<dbReference type="RefSeq" id="WP_072305551.1">
    <property type="nucleotide sequence ID" value="NZ_FPJA01000004.1"/>
</dbReference>
<reference evidence="10" key="1">
    <citation type="submission" date="2016-11" db="EMBL/GenBank/DDBJ databases">
        <authorList>
            <person name="Varghese N."/>
            <person name="Submissions S."/>
        </authorList>
    </citation>
    <scope>NUCLEOTIDE SEQUENCE [LARGE SCALE GENOMIC DNA]</scope>
    <source>
        <strain evidence="10">C3</strain>
    </source>
</reference>
<dbReference type="InterPro" id="IPR000515">
    <property type="entry name" value="MetI-like"/>
</dbReference>
<organism evidence="9 10">
    <name type="scientific">Selenomonas ruminantium</name>
    <dbReference type="NCBI Taxonomy" id="971"/>
    <lineage>
        <taxon>Bacteria</taxon>
        <taxon>Bacillati</taxon>
        <taxon>Bacillota</taxon>
        <taxon>Negativicutes</taxon>
        <taxon>Selenomonadales</taxon>
        <taxon>Selenomonadaceae</taxon>
        <taxon>Selenomonas</taxon>
    </lineage>
</organism>
<dbReference type="GO" id="GO:0005886">
    <property type="term" value="C:plasma membrane"/>
    <property type="evidence" value="ECO:0007669"/>
    <property type="project" value="UniProtKB-SubCell"/>
</dbReference>
<dbReference type="Proteomes" id="UP000182958">
    <property type="component" value="Unassembled WGS sequence"/>
</dbReference>
<keyword evidence="2 7" id="KW-0813">Transport</keyword>
<feature type="transmembrane region" description="Helical" evidence="7">
    <location>
        <begin position="95"/>
        <end position="115"/>
    </location>
</feature>
<protein>
    <submittedName>
        <fullName evidence="9">NitT/TauT family transport system permease protein</fullName>
    </submittedName>
</protein>
<feature type="transmembrane region" description="Helical" evidence="7">
    <location>
        <begin position="63"/>
        <end position="83"/>
    </location>
</feature>
<evidence type="ECO:0000256" key="2">
    <source>
        <dbReference type="ARBA" id="ARBA00022448"/>
    </source>
</evidence>
<proteinExistence type="inferred from homology"/>
<dbReference type="CDD" id="cd06261">
    <property type="entry name" value="TM_PBP2"/>
    <property type="match status" value="1"/>
</dbReference>
<dbReference type="AlphaFoldDB" id="A0A1K1MAA8"/>
<dbReference type="PANTHER" id="PTHR30151:SF0">
    <property type="entry name" value="ABC TRANSPORTER PERMEASE PROTEIN MJ0413-RELATED"/>
    <property type="match status" value="1"/>
</dbReference>
<evidence type="ECO:0000256" key="3">
    <source>
        <dbReference type="ARBA" id="ARBA00022475"/>
    </source>
</evidence>
<feature type="transmembrane region" description="Helical" evidence="7">
    <location>
        <begin position="7"/>
        <end position="26"/>
    </location>
</feature>
<keyword evidence="5 7" id="KW-1133">Transmembrane helix</keyword>
<keyword evidence="4 7" id="KW-0812">Transmembrane</keyword>
<evidence type="ECO:0000313" key="10">
    <source>
        <dbReference type="Proteomes" id="UP000182958"/>
    </source>
</evidence>
<gene>
    <name evidence="9" type="ORF">SAMN02910323_0690</name>
</gene>
<sequence length="252" mass="27273">MHKVKYIGGSLIILLAFWQIVTWLGGWNEALFPSPLGTVRGLGELLASGVLAADIRASLSRFALGYISAVVLAMALGLVLGWYKKIWNYLNPVAQVLRPVSPVAWLPFIVLFFGIGEMPALVIIFIAAFFPVLLATVAAVQGMEPVYLKVAKNFGIGQPQILGKIVFPAVFPRIATGLHLALGTAWVFLVAGEMAGAQSGLGFLIIDARNNLRADWLMAAILTIGILGLVLDGIVSYLEGQIYRRWGLTRRT</sequence>
<feature type="domain" description="ABC transmembrane type-1" evidence="8">
    <location>
        <begin position="55"/>
        <end position="239"/>
    </location>
</feature>
<evidence type="ECO:0000256" key="5">
    <source>
        <dbReference type="ARBA" id="ARBA00022989"/>
    </source>
</evidence>
<dbReference type="PROSITE" id="PS50928">
    <property type="entry name" value="ABC_TM1"/>
    <property type="match status" value="1"/>
</dbReference>
<comment type="similarity">
    <text evidence="7">Belongs to the binding-protein-dependent transport system permease family.</text>
</comment>
<dbReference type="InterPro" id="IPR035906">
    <property type="entry name" value="MetI-like_sf"/>
</dbReference>
<dbReference type="SUPFAM" id="SSF161098">
    <property type="entry name" value="MetI-like"/>
    <property type="match status" value="1"/>
</dbReference>
<keyword evidence="10" id="KW-1185">Reference proteome</keyword>
<keyword evidence="3" id="KW-1003">Cell membrane</keyword>
<dbReference type="GO" id="GO:0055085">
    <property type="term" value="P:transmembrane transport"/>
    <property type="evidence" value="ECO:0007669"/>
    <property type="project" value="InterPro"/>
</dbReference>
<feature type="transmembrane region" description="Helical" evidence="7">
    <location>
        <begin position="121"/>
        <end position="140"/>
    </location>
</feature>
<evidence type="ECO:0000256" key="4">
    <source>
        <dbReference type="ARBA" id="ARBA00022692"/>
    </source>
</evidence>
<evidence type="ECO:0000259" key="8">
    <source>
        <dbReference type="PROSITE" id="PS50928"/>
    </source>
</evidence>
<dbReference type="PANTHER" id="PTHR30151">
    <property type="entry name" value="ALKANE SULFONATE ABC TRANSPORTER-RELATED, MEMBRANE SUBUNIT"/>
    <property type="match status" value="1"/>
</dbReference>